<feature type="compositionally biased region" description="Low complexity" evidence="1">
    <location>
        <begin position="206"/>
        <end position="219"/>
    </location>
</feature>
<feature type="compositionally biased region" description="Basic and acidic residues" evidence="1">
    <location>
        <begin position="433"/>
        <end position="442"/>
    </location>
</feature>
<feature type="transmembrane region" description="Helical" evidence="2">
    <location>
        <begin position="171"/>
        <end position="192"/>
    </location>
</feature>
<keyword evidence="2" id="KW-0472">Membrane</keyword>
<dbReference type="InterPro" id="IPR036259">
    <property type="entry name" value="MFS_trans_sf"/>
</dbReference>
<dbReference type="PANTHER" id="PTHR23523:SF2">
    <property type="entry name" value="2-NITROIMIDAZOLE TRANSPORTER"/>
    <property type="match status" value="1"/>
</dbReference>
<feature type="transmembrane region" description="Helical" evidence="2">
    <location>
        <begin position="270"/>
        <end position="290"/>
    </location>
</feature>
<proteinExistence type="predicted"/>
<feature type="transmembrane region" description="Helical" evidence="2">
    <location>
        <begin position="327"/>
        <end position="347"/>
    </location>
</feature>
<feature type="region of interest" description="Disordered" evidence="1">
    <location>
        <begin position="206"/>
        <end position="227"/>
    </location>
</feature>
<name>A0ABY5SR84_9MICO</name>
<evidence type="ECO:0000256" key="2">
    <source>
        <dbReference type="SAM" id="Phobius"/>
    </source>
</evidence>
<accession>A0ABY5SR84</accession>
<dbReference type="SUPFAM" id="SSF103473">
    <property type="entry name" value="MFS general substrate transporter"/>
    <property type="match status" value="1"/>
</dbReference>
<dbReference type="EMBL" id="CP093443">
    <property type="protein sequence ID" value="UVI37067.1"/>
    <property type="molecule type" value="Genomic_DNA"/>
</dbReference>
<evidence type="ECO:0000313" key="3">
    <source>
        <dbReference type="EMBL" id="UVI37067.1"/>
    </source>
</evidence>
<organism evidence="3 4">
    <name type="scientific">Brevibacterium spongiae</name>
    <dbReference type="NCBI Taxonomy" id="2909672"/>
    <lineage>
        <taxon>Bacteria</taxon>
        <taxon>Bacillati</taxon>
        <taxon>Actinomycetota</taxon>
        <taxon>Actinomycetes</taxon>
        <taxon>Micrococcales</taxon>
        <taxon>Brevibacteriaceae</taxon>
        <taxon>Brevibacterium</taxon>
    </lineage>
</organism>
<evidence type="ECO:0000256" key="1">
    <source>
        <dbReference type="SAM" id="MobiDB-lite"/>
    </source>
</evidence>
<feature type="transmembrane region" description="Helical" evidence="2">
    <location>
        <begin position="82"/>
        <end position="103"/>
    </location>
</feature>
<sequence>MTTSTELGFRRTRGLDILALACLVLIAASLRPAASSLGPVLSEVKDGFSLAEWQTGLLTALPGLVFAICGIIAVPLLKRLGLFTALALSCVAIVAGVGLRAVVTEWTTFGLLTILALAGMSIGNVILPVYVKARFPHRPTLGSTTFTVSLGLGSMLPSLLTAPLADSFGGWRVGLGFWLLLPLSALITWAVLRTLKSVPILSGRGTSGPVTSGPGTEPGAQRVEEPPRRPVFFSPKARYMAMFFGLQSANAYVQFGWVPQIYRDAGLDPFLAGIMLTIVTFGGLPGGFLAPQIIVRNIAPRAFLVSFGVSAVAGYTGLLLIPATTPWIWAILLGYGGFAFPAALALITSRTRDVSVTASTSAFVQSSGYVLAAIGPLALGGLLGLSGGWQVPLWFMVGISALMAVTGWLSAGPGTVDDELAPDRPHGGTGEAGTRETDRGTEEADSGTGEAT</sequence>
<feature type="transmembrane region" description="Helical" evidence="2">
    <location>
        <begin position="302"/>
        <end position="321"/>
    </location>
</feature>
<keyword evidence="4" id="KW-1185">Reference proteome</keyword>
<dbReference type="RefSeq" id="WP_265419626.1">
    <property type="nucleotide sequence ID" value="NZ_CP093443.1"/>
</dbReference>
<dbReference type="Proteomes" id="UP001064879">
    <property type="component" value="Chromosome"/>
</dbReference>
<dbReference type="InterPro" id="IPR011701">
    <property type="entry name" value="MFS"/>
</dbReference>
<dbReference type="Pfam" id="PF07690">
    <property type="entry name" value="MFS_1"/>
    <property type="match status" value="1"/>
</dbReference>
<feature type="transmembrane region" description="Helical" evidence="2">
    <location>
        <begin position="393"/>
        <end position="411"/>
    </location>
</feature>
<evidence type="ECO:0000313" key="4">
    <source>
        <dbReference type="Proteomes" id="UP001064879"/>
    </source>
</evidence>
<feature type="region of interest" description="Disordered" evidence="1">
    <location>
        <begin position="416"/>
        <end position="452"/>
    </location>
</feature>
<feature type="transmembrane region" description="Helical" evidence="2">
    <location>
        <begin position="109"/>
        <end position="131"/>
    </location>
</feature>
<feature type="transmembrane region" description="Helical" evidence="2">
    <location>
        <begin position="239"/>
        <end position="258"/>
    </location>
</feature>
<feature type="transmembrane region" description="Helical" evidence="2">
    <location>
        <begin position="57"/>
        <end position="77"/>
    </location>
</feature>
<dbReference type="InterPro" id="IPR052524">
    <property type="entry name" value="MFS_Cyanate_Porter"/>
</dbReference>
<protein>
    <submittedName>
        <fullName evidence="3">MFS transporter</fullName>
    </submittedName>
</protein>
<keyword evidence="2" id="KW-0812">Transmembrane</keyword>
<feature type="transmembrane region" description="Helical" evidence="2">
    <location>
        <begin position="368"/>
        <end position="387"/>
    </location>
</feature>
<dbReference type="Gene3D" id="1.20.1250.20">
    <property type="entry name" value="MFS general substrate transporter like domains"/>
    <property type="match status" value="1"/>
</dbReference>
<keyword evidence="2" id="KW-1133">Transmembrane helix</keyword>
<reference evidence="3" key="1">
    <citation type="submission" date="2022-03" db="EMBL/GenBank/DDBJ databases">
        <title>Brevibacterium spongiae sp. nov., isolated from marine sponge.</title>
        <authorList>
            <person name="Li Z."/>
            <person name="Zhang M."/>
        </authorList>
    </citation>
    <scope>NUCLEOTIDE SEQUENCE</scope>
    <source>
        <strain evidence="3">WHS-Z9</strain>
    </source>
</reference>
<dbReference type="PANTHER" id="PTHR23523">
    <property type="match status" value="1"/>
</dbReference>
<feature type="transmembrane region" description="Helical" evidence="2">
    <location>
        <begin position="143"/>
        <end position="165"/>
    </location>
</feature>
<gene>
    <name evidence="3" type="ORF">L1F31_05280</name>
</gene>